<evidence type="ECO:0000313" key="1">
    <source>
        <dbReference type="EMBL" id="PBK59176.1"/>
    </source>
</evidence>
<name>A0A2H3B816_9AGAR</name>
<sequence length="76" mass="8156">MAEAASVREWTQFASGTTAPVLFASHETLLVNSTIQIDDILEDESETGAMMAERPTVVVTKYGNDVKPKQAVASLS</sequence>
<evidence type="ECO:0000313" key="2">
    <source>
        <dbReference type="Proteomes" id="UP000218334"/>
    </source>
</evidence>
<gene>
    <name evidence="1" type="ORF">ARMSODRAFT_1027674</name>
</gene>
<dbReference type="AlphaFoldDB" id="A0A2H3B816"/>
<accession>A0A2H3B816</accession>
<dbReference type="EMBL" id="KZ293511">
    <property type="protein sequence ID" value="PBK59176.1"/>
    <property type="molecule type" value="Genomic_DNA"/>
</dbReference>
<keyword evidence="2" id="KW-1185">Reference proteome</keyword>
<proteinExistence type="predicted"/>
<reference evidence="2" key="1">
    <citation type="journal article" date="2017" name="Nat. Ecol. Evol.">
        <title>Genome expansion and lineage-specific genetic innovations in the forest pathogenic fungi Armillaria.</title>
        <authorList>
            <person name="Sipos G."/>
            <person name="Prasanna A.N."/>
            <person name="Walter M.C."/>
            <person name="O'Connor E."/>
            <person name="Balint B."/>
            <person name="Krizsan K."/>
            <person name="Kiss B."/>
            <person name="Hess J."/>
            <person name="Varga T."/>
            <person name="Slot J."/>
            <person name="Riley R."/>
            <person name="Boka B."/>
            <person name="Rigling D."/>
            <person name="Barry K."/>
            <person name="Lee J."/>
            <person name="Mihaltcheva S."/>
            <person name="LaButti K."/>
            <person name="Lipzen A."/>
            <person name="Waldron R."/>
            <person name="Moloney N.M."/>
            <person name="Sperisen C."/>
            <person name="Kredics L."/>
            <person name="Vagvoelgyi C."/>
            <person name="Patrignani A."/>
            <person name="Fitzpatrick D."/>
            <person name="Nagy I."/>
            <person name="Doyle S."/>
            <person name="Anderson J.B."/>
            <person name="Grigoriev I.V."/>
            <person name="Gueldener U."/>
            <person name="Muensterkoetter M."/>
            <person name="Nagy L.G."/>
        </authorList>
    </citation>
    <scope>NUCLEOTIDE SEQUENCE [LARGE SCALE GENOMIC DNA]</scope>
    <source>
        <strain evidence="2">28-4</strain>
    </source>
</reference>
<protein>
    <submittedName>
        <fullName evidence="1">Uncharacterized protein</fullName>
    </submittedName>
</protein>
<dbReference type="Proteomes" id="UP000218334">
    <property type="component" value="Unassembled WGS sequence"/>
</dbReference>
<organism evidence="1 2">
    <name type="scientific">Armillaria solidipes</name>
    <dbReference type="NCBI Taxonomy" id="1076256"/>
    <lineage>
        <taxon>Eukaryota</taxon>
        <taxon>Fungi</taxon>
        <taxon>Dikarya</taxon>
        <taxon>Basidiomycota</taxon>
        <taxon>Agaricomycotina</taxon>
        <taxon>Agaricomycetes</taxon>
        <taxon>Agaricomycetidae</taxon>
        <taxon>Agaricales</taxon>
        <taxon>Marasmiineae</taxon>
        <taxon>Physalacriaceae</taxon>
        <taxon>Armillaria</taxon>
    </lineage>
</organism>